<protein>
    <submittedName>
        <fullName evidence="2">Uncharacterized protein</fullName>
    </submittedName>
</protein>
<dbReference type="Proteomes" id="UP000016223">
    <property type="component" value="Chromosome 2"/>
</dbReference>
<feature type="region of interest" description="Disordered" evidence="1">
    <location>
        <begin position="22"/>
        <end position="45"/>
    </location>
</feature>
<dbReference type="EMBL" id="CP003912">
    <property type="protein sequence ID" value="AGU53872.1"/>
    <property type="molecule type" value="Genomic_DNA"/>
</dbReference>
<accession>T1XLV3</accession>
<evidence type="ECO:0000313" key="3">
    <source>
        <dbReference type="Proteomes" id="UP000016223"/>
    </source>
</evidence>
<proteinExistence type="predicted"/>
<name>T1XLV3_VARPD</name>
<feature type="region of interest" description="Disordered" evidence="1">
    <location>
        <begin position="118"/>
        <end position="150"/>
    </location>
</feature>
<evidence type="ECO:0000256" key="1">
    <source>
        <dbReference type="SAM" id="MobiDB-lite"/>
    </source>
</evidence>
<evidence type="ECO:0000313" key="2">
    <source>
        <dbReference type="EMBL" id="AGU53872.1"/>
    </source>
</evidence>
<dbReference type="HOGENOM" id="CLU_1739723_0_0_4"/>
<dbReference type="AlphaFoldDB" id="T1XLV3"/>
<sequence>MRVVRASLRSCAGAEHHPRRLLETPGAEPILSAPRRGGAVRSYSTTSFPVKERVPVCSNVRHALGQDKFIVADDTDVQAGRLNRTSSATQRNAESLLVVRNAPALVAWRGVAWRGASSGSKVLNHPQRPDAQGIQPVPPPCPEGSRFATE</sequence>
<organism evidence="2 3">
    <name type="scientific">Variovorax paradoxus B4</name>
    <dbReference type="NCBI Taxonomy" id="1246301"/>
    <lineage>
        <taxon>Bacteria</taxon>
        <taxon>Pseudomonadati</taxon>
        <taxon>Pseudomonadota</taxon>
        <taxon>Betaproteobacteria</taxon>
        <taxon>Burkholderiales</taxon>
        <taxon>Comamonadaceae</taxon>
        <taxon>Variovorax</taxon>
    </lineage>
</organism>
<dbReference type="KEGG" id="vpd:VAPA_2c13200"/>
<reference evidence="2 3" key="1">
    <citation type="submission" date="2012-10" db="EMBL/GenBank/DDBJ databases">
        <title>Genome sequence of Variovorax paradoxus B4.</title>
        <authorList>
            <person name="Schuldes J."/>
            <person name="Brandt U."/>
            <person name="Hiessl S."/>
            <person name="Wuebbeler J.H."/>
            <person name="Thuermer A."/>
            <person name="Steinbuechel A."/>
            <person name="Daniel R."/>
        </authorList>
    </citation>
    <scope>NUCLEOTIDE SEQUENCE [LARGE SCALE GENOMIC DNA]</scope>
    <source>
        <strain evidence="2 3">B4</strain>
    </source>
</reference>
<gene>
    <name evidence="2" type="ORF">VAPA_2c13200</name>
</gene>